<dbReference type="AlphaFoldDB" id="A0A1I1M3S6"/>
<sequence length="188" mass="22099">MNKYIIFFLIINFSWLNCSFATPLTMAHTQRPPYHYKEGEQSIPKGIMADIVLKVLYDAGIEVEFQVMSANRIMLETKRKSSFCSFTWFKNSERSKFAKFTEALWQDQPFVVVTSREKIELFEQHRTLAEVFMRMNLSFGTRDKMSYGTYIDELLSHPDVKLNIIKVVNTQKNTARMLKSRRVEDSIL</sequence>
<dbReference type="Gene3D" id="3.40.190.10">
    <property type="entry name" value="Periplasmic binding protein-like II"/>
    <property type="match status" value="1"/>
</dbReference>
<feature type="chain" id="PRO_5011623706" description="Solute-binding protein family 3/N-terminal domain-containing protein" evidence="1">
    <location>
        <begin position="22"/>
        <end position="188"/>
    </location>
</feature>
<dbReference type="InterPro" id="IPR001638">
    <property type="entry name" value="Solute-binding_3/MltF_N"/>
</dbReference>
<keyword evidence="1" id="KW-0732">Signal</keyword>
<dbReference type="Proteomes" id="UP000198862">
    <property type="component" value="Unassembled WGS sequence"/>
</dbReference>
<dbReference type="SUPFAM" id="SSF53850">
    <property type="entry name" value="Periplasmic binding protein-like II"/>
    <property type="match status" value="1"/>
</dbReference>
<gene>
    <name evidence="3" type="ORF">SAMN02745724_02595</name>
</gene>
<name>A0A1I1M3S6_9GAMM</name>
<evidence type="ECO:0000256" key="1">
    <source>
        <dbReference type="SAM" id="SignalP"/>
    </source>
</evidence>
<dbReference type="OrthoDB" id="5456414at2"/>
<evidence type="ECO:0000313" key="4">
    <source>
        <dbReference type="Proteomes" id="UP000198862"/>
    </source>
</evidence>
<evidence type="ECO:0000259" key="2">
    <source>
        <dbReference type="Pfam" id="PF00497"/>
    </source>
</evidence>
<keyword evidence="4" id="KW-1185">Reference proteome</keyword>
<dbReference type="EMBL" id="FOLO01000018">
    <property type="protein sequence ID" value="SFC80147.1"/>
    <property type="molecule type" value="Genomic_DNA"/>
</dbReference>
<proteinExistence type="predicted"/>
<accession>A0A1I1M3S6</accession>
<reference evidence="3 4" key="1">
    <citation type="submission" date="2016-10" db="EMBL/GenBank/DDBJ databases">
        <authorList>
            <person name="de Groot N.N."/>
        </authorList>
    </citation>
    <scope>NUCLEOTIDE SEQUENCE [LARGE SCALE GENOMIC DNA]</scope>
    <source>
        <strain evidence="3 4">DSM 6059</strain>
    </source>
</reference>
<evidence type="ECO:0000313" key="3">
    <source>
        <dbReference type="EMBL" id="SFC80147.1"/>
    </source>
</evidence>
<protein>
    <recommendedName>
        <fullName evidence="2">Solute-binding protein family 3/N-terminal domain-containing protein</fullName>
    </recommendedName>
</protein>
<dbReference type="RefSeq" id="WP_091984453.1">
    <property type="nucleotide sequence ID" value="NZ_FOLO01000018.1"/>
</dbReference>
<dbReference type="STRING" id="1123010.SAMN02745724_02595"/>
<feature type="domain" description="Solute-binding protein family 3/N-terminal" evidence="2">
    <location>
        <begin position="29"/>
        <end position="135"/>
    </location>
</feature>
<feature type="signal peptide" evidence="1">
    <location>
        <begin position="1"/>
        <end position="21"/>
    </location>
</feature>
<dbReference type="Pfam" id="PF00497">
    <property type="entry name" value="SBP_bac_3"/>
    <property type="match status" value="1"/>
</dbReference>
<organism evidence="3 4">
    <name type="scientific">Pseudoalteromonas denitrificans DSM 6059</name>
    <dbReference type="NCBI Taxonomy" id="1123010"/>
    <lineage>
        <taxon>Bacteria</taxon>
        <taxon>Pseudomonadati</taxon>
        <taxon>Pseudomonadota</taxon>
        <taxon>Gammaproteobacteria</taxon>
        <taxon>Alteromonadales</taxon>
        <taxon>Pseudoalteromonadaceae</taxon>
        <taxon>Pseudoalteromonas</taxon>
    </lineage>
</organism>